<protein>
    <submittedName>
        <fullName evidence="2">Uncharacterized protein</fullName>
    </submittedName>
</protein>
<dbReference type="Proteomes" id="UP000736672">
    <property type="component" value="Unassembled WGS sequence"/>
</dbReference>
<dbReference type="Gene3D" id="3.30.420.40">
    <property type="match status" value="2"/>
</dbReference>
<sequence length="871" mass="97806">MVEHFRPSGVGTSEDPPRFTFSSSSGILPRVLPPGNTSCFILVCLLGRMDRSAVSASSPQSRTDTGSSREKFIAIGIDFGTTFSGVSWAFSEQADNIHEISEWPGANEINQQEVQVPTVFDIDSDKWGYQVTPDMKPVKWFKPLLLSYNDLAREENQEISQSKQLQDARTQLSKNRKITAIDLVGRYLKKLWDHTYAMLKTMMKIDDIPLRVAITVPANWPDHARKALRQAATLAGITAKGPNGAPILNLVREPEAATQSIMREHGLVDEIKPGDSFIVCDAGGGTVDVISYTADSNEPSLLLKKCVEGTGGLCGAVRIDEAFEAHLMGKNRLRLDTLSVPEYNNLVVEDWERGVKRSFTNEDIPAQFILRLPPKAKKTPDKLANRNQFSVNRSEVHGFFSRSLSGIRTLVSNQREKVKQETGKLPKSIFLVGGLGDSLHVYKELDQVFDGTVLRPLNGWSAIARGAVIQLLPEHLPSQTSIRSKDTRPLPLPLPALVKRSRFRLAVKAHSARANPAFPNQGNRQEEDEPTEANTSVPDYNSQTVHQVDQAEAQQTMIAQKKIIDSLRKDLAKAKGESMITQIECYNLQQRVMARDFKAKETAPRSIEMPFQLPLQRPEREIVEAWHELAYDVANLVSNHFREVRRSRTVAWAKRQSEHLKSLTPDYMSVVTETKSSAAFIEAAIWNGLCLCIFGPYRTNAPFSWAGKYRGSLSTISNFLLADIDALQTNRHRQKVMFDQWKVLTANLVATLVPQERRDDEIAEITEDLNELLYGLTSLFTAMDLREELRPIVNKAVDLAACFCGQQRWYCVSWHPESCHEVDLVEERMQLMIGSPISKRVKFMVRPGLYGSRGEDSDSMCVLDRCRVWAV</sequence>
<dbReference type="PANTHER" id="PTHR14187">
    <property type="entry name" value="ALPHA KINASE/ELONGATION FACTOR 2 KINASE"/>
    <property type="match status" value="1"/>
</dbReference>
<dbReference type="CDD" id="cd10170">
    <property type="entry name" value="ASKHA_NBD_HSP70"/>
    <property type="match status" value="1"/>
</dbReference>
<dbReference type="PANTHER" id="PTHR14187:SF5">
    <property type="entry name" value="HEAT SHOCK 70 KDA PROTEIN 12A"/>
    <property type="match status" value="1"/>
</dbReference>
<evidence type="ECO:0000313" key="3">
    <source>
        <dbReference type="Proteomes" id="UP000736672"/>
    </source>
</evidence>
<dbReference type="Gene3D" id="3.90.640.10">
    <property type="entry name" value="Actin, Chain A, domain 4"/>
    <property type="match status" value="1"/>
</dbReference>
<feature type="region of interest" description="Disordered" evidence="1">
    <location>
        <begin position="511"/>
        <end position="539"/>
    </location>
</feature>
<accession>A0A9P9L6N4</accession>
<proteinExistence type="predicted"/>
<keyword evidence="3" id="KW-1185">Reference proteome</keyword>
<dbReference type="AlphaFoldDB" id="A0A9P9L6N4"/>
<reference evidence="2" key="1">
    <citation type="journal article" date="2021" name="Nat. Commun.">
        <title>Genetic determinants of endophytism in the Arabidopsis root mycobiome.</title>
        <authorList>
            <person name="Mesny F."/>
            <person name="Miyauchi S."/>
            <person name="Thiergart T."/>
            <person name="Pickel B."/>
            <person name="Atanasova L."/>
            <person name="Karlsson M."/>
            <person name="Huettel B."/>
            <person name="Barry K.W."/>
            <person name="Haridas S."/>
            <person name="Chen C."/>
            <person name="Bauer D."/>
            <person name="Andreopoulos W."/>
            <person name="Pangilinan J."/>
            <person name="LaButti K."/>
            <person name="Riley R."/>
            <person name="Lipzen A."/>
            <person name="Clum A."/>
            <person name="Drula E."/>
            <person name="Henrissat B."/>
            <person name="Kohler A."/>
            <person name="Grigoriev I.V."/>
            <person name="Martin F.M."/>
            <person name="Hacquard S."/>
        </authorList>
    </citation>
    <scope>NUCLEOTIDE SEQUENCE</scope>
    <source>
        <strain evidence="2">FSSC 5 MPI-SDFR-AT-0091</strain>
    </source>
</reference>
<dbReference type="InterPro" id="IPR043129">
    <property type="entry name" value="ATPase_NBD"/>
</dbReference>
<name>A0A9P9L6N4_FUSSL</name>
<dbReference type="EMBL" id="JAGTJS010000001">
    <property type="protein sequence ID" value="KAH7274962.1"/>
    <property type="molecule type" value="Genomic_DNA"/>
</dbReference>
<dbReference type="SUPFAM" id="SSF53067">
    <property type="entry name" value="Actin-like ATPase domain"/>
    <property type="match status" value="2"/>
</dbReference>
<evidence type="ECO:0000313" key="2">
    <source>
        <dbReference type="EMBL" id="KAH7274962.1"/>
    </source>
</evidence>
<evidence type="ECO:0000256" key="1">
    <source>
        <dbReference type="SAM" id="MobiDB-lite"/>
    </source>
</evidence>
<organism evidence="2 3">
    <name type="scientific">Fusarium solani</name>
    <name type="common">Filamentous fungus</name>
    <dbReference type="NCBI Taxonomy" id="169388"/>
    <lineage>
        <taxon>Eukaryota</taxon>
        <taxon>Fungi</taxon>
        <taxon>Dikarya</taxon>
        <taxon>Ascomycota</taxon>
        <taxon>Pezizomycotina</taxon>
        <taxon>Sordariomycetes</taxon>
        <taxon>Hypocreomycetidae</taxon>
        <taxon>Hypocreales</taxon>
        <taxon>Nectriaceae</taxon>
        <taxon>Fusarium</taxon>
        <taxon>Fusarium solani species complex</taxon>
    </lineage>
</organism>
<gene>
    <name evidence="2" type="ORF">B0J15DRAFT_473891</name>
</gene>
<comment type="caution">
    <text evidence="2">The sequence shown here is derived from an EMBL/GenBank/DDBJ whole genome shotgun (WGS) entry which is preliminary data.</text>
</comment>
<dbReference type="OrthoDB" id="2963168at2759"/>